<dbReference type="OrthoDB" id="273823at2759"/>
<dbReference type="InterPro" id="IPR036249">
    <property type="entry name" value="Thioredoxin-like_sf"/>
</dbReference>
<dbReference type="SUPFAM" id="SSF101898">
    <property type="entry name" value="NHL repeat"/>
    <property type="match status" value="1"/>
</dbReference>
<name>A0A2T7P838_POMCA</name>
<dbReference type="PANTHER" id="PTHR46388:SF2">
    <property type="entry name" value="NHL REPEAT-CONTAINING PROTEIN 2"/>
    <property type="match status" value="1"/>
</dbReference>
<accession>A0A2T7P838</accession>
<dbReference type="AlphaFoldDB" id="A0A2T7P838"/>
<dbReference type="Pfam" id="PF13905">
    <property type="entry name" value="Thioredoxin_8"/>
    <property type="match status" value="1"/>
</dbReference>
<protein>
    <recommendedName>
        <fullName evidence="3">Thioredoxin domain-containing protein</fullName>
    </recommendedName>
</protein>
<dbReference type="PROSITE" id="PS51125">
    <property type="entry name" value="NHL"/>
    <property type="match status" value="1"/>
</dbReference>
<evidence type="ECO:0000256" key="2">
    <source>
        <dbReference type="PROSITE-ProRule" id="PRU00504"/>
    </source>
</evidence>
<feature type="repeat" description="NHL" evidence="2">
    <location>
        <begin position="521"/>
        <end position="554"/>
    </location>
</feature>
<dbReference type="Gene3D" id="3.40.30.10">
    <property type="entry name" value="Glutaredoxin"/>
    <property type="match status" value="1"/>
</dbReference>
<dbReference type="PANTHER" id="PTHR46388">
    <property type="entry name" value="NHL REPEAT-CONTAINING PROTEIN 2"/>
    <property type="match status" value="1"/>
</dbReference>
<dbReference type="CDD" id="cd14951">
    <property type="entry name" value="NHL-2_like"/>
    <property type="match status" value="1"/>
</dbReference>
<sequence>MARADDFLAYLADFEEVLATKESNEDRKQYILQHFLKVDNPKGFRIPDFDKDLDWVNVSTPLTFASEDSLKGKVVVLDFFTYCCVNCLHVLPDLHQLEEQYSPEDGLVIIGVHSAKFLNEKVTANIVSAVLRYDITHAVVNDSDARLWQQLSVSCWPSFVIVGPHGQVLYYIVGEGHKDKLFEFVSLAIEHYAAKGEISQHPLPIRLEKDRLYTSVLLFPGKVHAGPQADQLVLSDTGNHRLLIVDRLTGVVQTVIGGQEKGFCDGSLQNARFFSPQGVTSFGKLLFVADTENHALRQVNLETGQVTTLAGTGCQGNDQEGGAKGTQQPLSTPWDVAVGVSPGGSEPDVIYIAMAGSHQIWIYCLKDVLWWKNKHYPQGTCVRVAGSGSEENRNNNYPERAGFAQPSGLAISNGLNAVFVADSESSSIRQLSVKDGSVKALVGGDRNPTNLFAFGDVDGQGTEAKLQHPLGLALLADSGPLLIADSYNHKVKCVDIHSKICTTVLGTGVPGNSGGDYPGSGQLNEPGGLCVASEGDAIYIADTNNHCIKILDWKDKSVKQLPVVLKEDSVRRIVENFQNVDMCALHKKPHLPAVTLCPGGHLTFELDLHLAKGLHLNHDAPNGWRVTAGDEETQSVLSSLPSFTSSGSLCLSNIAQKMQLVSLDLPSDIPDMSVLLLVITCQLFICRDNNTCTQVKEQRLQCVNIKKDGVQQENIEIGLDVK</sequence>
<feature type="domain" description="Thioredoxin" evidence="3">
    <location>
        <begin position="40"/>
        <end position="190"/>
    </location>
</feature>
<keyword evidence="5" id="KW-1185">Reference proteome</keyword>
<evidence type="ECO:0000313" key="5">
    <source>
        <dbReference type="Proteomes" id="UP000245119"/>
    </source>
</evidence>
<gene>
    <name evidence="4" type="ORF">C0Q70_08817</name>
</gene>
<dbReference type="Gene3D" id="2.120.10.30">
    <property type="entry name" value="TolB, C-terminal domain"/>
    <property type="match status" value="3"/>
</dbReference>
<dbReference type="SUPFAM" id="SSF52833">
    <property type="entry name" value="Thioredoxin-like"/>
    <property type="match status" value="1"/>
</dbReference>
<evidence type="ECO:0000256" key="1">
    <source>
        <dbReference type="ARBA" id="ARBA00022737"/>
    </source>
</evidence>
<dbReference type="InterPro" id="IPR012336">
    <property type="entry name" value="Thioredoxin-like_fold"/>
</dbReference>
<dbReference type="Pfam" id="PF01436">
    <property type="entry name" value="NHL"/>
    <property type="match status" value="1"/>
</dbReference>
<dbReference type="STRING" id="400727.A0A2T7P838"/>
<keyword evidence="1" id="KW-0677">Repeat</keyword>
<dbReference type="InterPro" id="IPR011042">
    <property type="entry name" value="6-blade_b-propeller_TolB-like"/>
</dbReference>
<dbReference type="Proteomes" id="UP000245119">
    <property type="component" value="Linkage Group LG5"/>
</dbReference>
<comment type="caution">
    <text evidence="4">The sequence shown here is derived from an EMBL/GenBank/DDBJ whole genome shotgun (WGS) entry which is preliminary data.</text>
</comment>
<dbReference type="EMBL" id="PZQS01000005">
    <property type="protein sequence ID" value="PVD29563.1"/>
    <property type="molecule type" value="Genomic_DNA"/>
</dbReference>
<evidence type="ECO:0000313" key="4">
    <source>
        <dbReference type="EMBL" id="PVD29563.1"/>
    </source>
</evidence>
<dbReference type="InterPro" id="IPR013766">
    <property type="entry name" value="Thioredoxin_domain"/>
</dbReference>
<dbReference type="PROSITE" id="PS51352">
    <property type="entry name" value="THIOREDOXIN_2"/>
    <property type="match status" value="1"/>
</dbReference>
<organism evidence="4 5">
    <name type="scientific">Pomacea canaliculata</name>
    <name type="common">Golden apple snail</name>
    <dbReference type="NCBI Taxonomy" id="400727"/>
    <lineage>
        <taxon>Eukaryota</taxon>
        <taxon>Metazoa</taxon>
        <taxon>Spiralia</taxon>
        <taxon>Lophotrochozoa</taxon>
        <taxon>Mollusca</taxon>
        <taxon>Gastropoda</taxon>
        <taxon>Caenogastropoda</taxon>
        <taxon>Architaenioglossa</taxon>
        <taxon>Ampullarioidea</taxon>
        <taxon>Ampullariidae</taxon>
        <taxon>Pomacea</taxon>
    </lineage>
</organism>
<evidence type="ECO:0000259" key="3">
    <source>
        <dbReference type="PROSITE" id="PS51352"/>
    </source>
</evidence>
<dbReference type="InterPro" id="IPR001258">
    <property type="entry name" value="NHL_repeat"/>
</dbReference>
<dbReference type="OMA" id="IAMAGVH"/>
<reference evidence="4 5" key="1">
    <citation type="submission" date="2018-04" db="EMBL/GenBank/DDBJ databases">
        <title>The genome of golden apple snail Pomacea canaliculata provides insight into stress tolerance and invasive adaptation.</title>
        <authorList>
            <person name="Liu C."/>
            <person name="Liu B."/>
            <person name="Ren Y."/>
            <person name="Zhang Y."/>
            <person name="Wang H."/>
            <person name="Li S."/>
            <person name="Jiang F."/>
            <person name="Yin L."/>
            <person name="Zhang G."/>
            <person name="Qian W."/>
            <person name="Fan W."/>
        </authorList>
    </citation>
    <scope>NUCLEOTIDE SEQUENCE [LARGE SCALE GENOMIC DNA]</scope>
    <source>
        <strain evidence="4">SZHN2017</strain>
        <tissue evidence="4">Muscle</tissue>
    </source>
</reference>
<dbReference type="InterPro" id="IPR045302">
    <property type="entry name" value="NHL2_NHL_rpt_dom"/>
</dbReference>
<proteinExistence type="predicted"/>